<dbReference type="Proteomes" id="UP000198424">
    <property type="component" value="Unassembled WGS sequence"/>
</dbReference>
<keyword evidence="1" id="KW-0732">Signal</keyword>
<organism evidence="2 3">
    <name type="scientific">Flavobacterium hydatis</name>
    <name type="common">Cytophaga aquatilis</name>
    <dbReference type="NCBI Taxonomy" id="991"/>
    <lineage>
        <taxon>Bacteria</taxon>
        <taxon>Pseudomonadati</taxon>
        <taxon>Bacteroidota</taxon>
        <taxon>Flavobacteriia</taxon>
        <taxon>Flavobacteriales</taxon>
        <taxon>Flavobacteriaceae</taxon>
        <taxon>Flavobacterium</taxon>
    </lineage>
</organism>
<feature type="chain" id="PRO_5045736558" description="Type IX secretion system membrane protein PorP/SprF" evidence="1">
    <location>
        <begin position="21"/>
        <end position="312"/>
    </location>
</feature>
<evidence type="ECO:0000313" key="2">
    <source>
        <dbReference type="EMBL" id="OXA94177.1"/>
    </source>
</evidence>
<dbReference type="NCBIfam" id="TIGR03519">
    <property type="entry name" value="T9SS_PorP_fam"/>
    <property type="match status" value="1"/>
</dbReference>
<dbReference type="Pfam" id="PF11751">
    <property type="entry name" value="PorP_SprF"/>
    <property type="match status" value="1"/>
</dbReference>
<proteinExistence type="predicted"/>
<name>A0ABX4CGZ3_FLAHY</name>
<dbReference type="RefSeq" id="WP_051885872.1">
    <property type="nucleotide sequence ID" value="NZ_JBEWQG010000051.1"/>
</dbReference>
<evidence type="ECO:0000256" key="1">
    <source>
        <dbReference type="SAM" id="SignalP"/>
    </source>
</evidence>
<reference evidence="2 3" key="1">
    <citation type="submission" date="2016-11" db="EMBL/GenBank/DDBJ databases">
        <title>Whole genomes of Flavobacteriaceae.</title>
        <authorList>
            <person name="Stine C."/>
            <person name="Li C."/>
            <person name="Tadesse D."/>
        </authorList>
    </citation>
    <scope>NUCLEOTIDE SEQUENCE [LARGE SCALE GENOMIC DNA]</scope>
    <source>
        <strain evidence="2 3">ATCC 29551</strain>
    </source>
</reference>
<accession>A0ABX4CGZ3</accession>
<comment type="caution">
    <text evidence="2">The sequence shown here is derived from an EMBL/GenBank/DDBJ whole genome shotgun (WGS) entry which is preliminary data.</text>
</comment>
<feature type="signal peptide" evidence="1">
    <location>
        <begin position="1"/>
        <end position="20"/>
    </location>
</feature>
<protein>
    <recommendedName>
        <fullName evidence="4">Type IX secretion system membrane protein PorP/SprF</fullName>
    </recommendedName>
</protein>
<dbReference type="EMBL" id="MUGY01000010">
    <property type="protein sequence ID" value="OXA94177.1"/>
    <property type="molecule type" value="Genomic_DNA"/>
</dbReference>
<keyword evidence="3" id="KW-1185">Reference proteome</keyword>
<sequence length="312" mass="34986">MKLNYILALAFIFTFFSARAQQDAQFSDYKLNMSSFNPAFAGFFDGSVLLIHRTQFAGFDGAPESLNLNVNIPLTMNMGAGLNVSSEKLGVTEELIVTGDYSYTIFTDEINMLSFGLKAGFNMLNVDYTRLDVQNNNDLSFENNIENRISPRIGVGFLFNTPNWYIGLSTPNFIKESYDPTIVGIAVTKPQIYFTTGYQTALTHELLFKPSILAKEVQGSPLAIDFALNFEFKEKFRFGASYRLNSAVTGIIGVNLLQDFQAGYAYDHNINGLGKYAPSSHQFYLKYTFKQSKNMRRECGCSFTDPVNNLGF</sequence>
<evidence type="ECO:0008006" key="4">
    <source>
        <dbReference type="Google" id="ProtNLM"/>
    </source>
</evidence>
<gene>
    <name evidence="2" type="ORF">B0A62_10990</name>
</gene>
<dbReference type="InterPro" id="IPR019861">
    <property type="entry name" value="PorP/SprF_Bacteroidetes"/>
</dbReference>
<evidence type="ECO:0000313" key="3">
    <source>
        <dbReference type="Proteomes" id="UP000198424"/>
    </source>
</evidence>